<comment type="caution">
    <text evidence="2">The sequence shown here is derived from an EMBL/GenBank/DDBJ whole genome shotgun (WGS) entry which is preliminary data.</text>
</comment>
<dbReference type="InterPro" id="IPR052025">
    <property type="entry name" value="Xyloglucanase_GH74"/>
</dbReference>
<feature type="compositionally biased region" description="Basic and acidic residues" evidence="1">
    <location>
        <begin position="1"/>
        <end position="32"/>
    </location>
</feature>
<dbReference type="Gene3D" id="2.130.10.10">
    <property type="entry name" value="YVTN repeat-like/Quinoprotein amine dehydrogenase"/>
    <property type="match status" value="4"/>
</dbReference>
<evidence type="ECO:0000256" key="1">
    <source>
        <dbReference type="SAM" id="MobiDB-lite"/>
    </source>
</evidence>
<accession>A0A956LWB3</accession>
<evidence type="ECO:0000313" key="3">
    <source>
        <dbReference type="Proteomes" id="UP000697710"/>
    </source>
</evidence>
<dbReference type="GO" id="GO:0010411">
    <property type="term" value="P:xyloglucan metabolic process"/>
    <property type="evidence" value="ECO:0007669"/>
    <property type="project" value="TreeGrafter"/>
</dbReference>
<name>A0A956LWB3_UNCEI</name>
<reference evidence="2" key="2">
    <citation type="journal article" date="2021" name="Microbiome">
        <title>Successional dynamics and alternative stable states in a saline activated sludge microbial community over 9 years.</title>
        <authorList>
            <person name="Wang Y."/>
            <person name="Ye J."/>
            <person name="Ju F."/>
            <person name="Liu L."/>
            <person name="Boyd J.A."/>
            <person name="Deng Y."/>
            <person name="Parks D.H."/>
            <person name="Jiang X."/>
            <person name="Yin X."/>
            <person name="Woodcroft B.J."/>
            <person name="Tyson G.W."/>
            <person name="Hugenholtz P."/>
            <person name="Polz M.F."/>
            <person name="Zhang T."/>
        </authorList>
    </citation>
    <scope>NUCLEOTIDE SEQUENCE</scope>
    <source>
        <strain evidence="2">HKST-UBA01</strain>
    </source>
</reference>
<sequence length="808" mass="84219">MYSEHRVGHVESDGTSSRHDGTTRDDRSRRDAGSGPRLATGSGGSRASGLLGLALCLAWVSEPHAADWISAQVPFDSAHVLAAATAPSAPGRVYVALDGLGIYRTEDRGESWLNASGRLPLDPRIRALAVADIDEDRAYAGLDGPSGGAARIFTTHNGGVSWAEVSQGIEGALISDILVRAGDPETALAVVRLGSSPGIYRTTDGGGSWSLSSVGLGGSAVWSLAQSPADPDDIIVGTDDGVARSTDGGLSWNPGGAAGNRIVDLAWSSADPTLVYAAASDALFRSADGGWGFAAVSLPPEALGVHDVVADPTSPHVIYVSGQVSCGVVASGSAVWQSLDQGTSWSSIYLPGNLPDTGCGGAPTALLIDPTSPASLYLTQTHLADGFLRRRSGIWSVETNGLRNYEVERVLTDHQGAAYARGPWDLLRTAAPRDLWEKVEQGFWTTEPRLEASSSVPGLLHEAGNAGISDVIEQLARRSTDGGLTWSHEPGVLPSGLPYDAPLTLVVSNHGDGETVYVWSESRCYRSDDGHASYSEVSAVVSAVAAVLDPADPHRIVAAQDAFPIVSLSTDGGATWTGRSGGLPMAEPVGLFMDPGDAEHLVIALDGVGAFESVDGGESWSMLLAAPEPLNGADFDFSRGNVYLATQGAGVLTTDLRITEVGLPTHEVSAIAYSPVHEAILAGTRHGGLFVQAVGTTGIDDADDFRASPLVLSVEPNPTCSRVRFRLGSNPALGSTGAEMDGGPSRPLTIRDVRGRLVRRLGLVESRDGVEAIWDTRDEPGRRVAAGVYFAEVTLGGRRITGTVLVTR</sequence>
<dbReference type="PANTHER" id="PTHR43739:SF5">
    <property type="entry name" value="EXO-ALPHA-SIALIDASE"/>
    <property type="match status" value="1"/>
</dbReference>
<dbReference type="InterPro" id="IPR015943">
    <property type="entry name" value="WD40/YVTN_repeat-like_dom_sf"/>
</dbReference>
<evidence type="ECO:0008006" key="4">
    <source>
        <dbReference type="Google" id="ProtNLM"/>
    </source>
</evidence>
<feature type="region of interest" description="Disordered" evidence="1">
    <location>
        <begin position="1"/>
        <end position="44"/>
    </location>
</feature>
<proteinExistence type="predicted"/>
<organism evidence="2 3">
    <name type="scientific">Eiseniibacteriota bacterium</name>
    <dbReference type="NCBI Taxonomy" id="2212470"/>
    <lineage>
        <taxon>Bacteria</taxon>
        <taxon>Candidatus Eiseniibacteriota</taxon>
    </lineage>
</organism>
<dbReference type="EMBL" id="JAGQHR010000040">
    <property type="protein sequence ID" value="MCA9726533.1"/>
    <property type="molecule type" value="Genomic_DNA"/>
</dbReference>
<dbReference type="Proteomes" id="UP000697710">
    <property type="component" value="Unassembled WGS sequence"/>
</dbReference>
<reference evidence="2" key="1">
    <citation type="submission" date="2020-04" db="EMBL/GenBank/DDBJ databases">
        <authorList>
            <person name="Zhang T."/>
        </authorList>
    </citation>
    <scope>NUCLEOTIDE SEQUENCE</scope>
    <source>
        <strain evidence="2">HKST-UBA01</strain>
    </source>
</reference>
<gene>
    <name evidence="2" type="ORF">KC729_02555</name>
</gene>
<dbReference type="Gene3D" id="2.60.40.4070">
    <property type="match status" value="1"/>
</dbReference>
<protein>
    <recommendedName>
        <fullName evidence="4">Photosynthesis system II assembly factor Ycf48/Hcf136-like domain-containing protein</fullName>
    </recommendedName>
</protein>
<evidence type="ECO:0000313" key="2">
    <source>
        <dbReference type="EMBL" id="MCA9726533.1"/>
    </source>
</evidence>
<dbReference type="PANTHER" id="PTHR43739">
    <property type="entry name" value="XYLOGLUCANASE (EUROFUNG)"/>
    <property type="match status" value="1"/>
</dbReference>
<dbReference type="AlphaFoldDB" id="A0A956LWB3"/>
<dbReference type="SUPFAM" id="SSF110296">
    <property type="entry name" value="Oligoxyloglucan reducing end-specific cellobiohydrolase"/>
    <property type="match status" value="2"/>
</dbReference>